<comment type="caution">
    <text evidence="1">The sequence shown here is derived from an EMBL/GenBank/DDBJ whole genome shotgun (WGS) entry which is preliminary data.</text>
</comment>
<reference evidence="1 2" key="1">
    <citation type="submission" date="2024-05" db="EMBL/GenBank/DDBJ databases">
        <title>Genome sequencing and assembly of Indian major carp, Cirrhinus mrigala (Hamilton, 1822).</title>
        <authorList>
            <person name="Mohindra V."/>
            <person name="Chowdhury L.M."/>
            <person name="Lal K."/>
            <person name="Jena J.K."/>
        </authorList>
    </citation>
    <scope>NUCLEOTIDE SEQUENCE [LARGE SCALE GENOMIC DNA]</scope>
    <source>
        <strain evidence="1">CM1030</strain>
        <tissue evidence="1">Blood</tissue>
    </source>
</reference>
<proteinExistence type="predicted"/>
<dbReference type="AlphaFoldDB" id="A0ABD0NKB3"/>
<dbReference type="Proteomes" id="UP001529510">
    <property type="component" value="Unassembled WGS sequence"/>
</dbReference>
<evidence type="ECO:0000313" key="1">
    <source>
        <dbReference type="EMBL" id="KAL0162174.1"/>
    </source>
</evidence>
<gene>
    <name evidence="1" type="ORF">M9458_041570</name>
</gene>
<evidence type="ECO:0000313" key="2">
    <source>
        <dbReference type="Proteomes" id="UP001529510"/>
    </source>
</evidence>
<keyword evidence="2" id="KW-1185">Reference proteome</keyword>
<sequence length="54" mass="5959">MADANKVRFLNAPVPQAGLFGDTVEDFGHSKKDTAQLFSAVQKQTETIKQILPR</sequence>
<accession>A0ABD0NKB3</accession>
<protein>
    <submittedName>
        <fullName evidence="1">Uncharacterized protein</fullName>
    </submittedName>
</protein>
<feature type="non-terminal residue" evidence="1">
    <location>
        <position position="54"/>
    </location>
</feature>
<dbReference type="EMBL" id="JAMKFB020000021">
    <property type="protein sequence ID" value="KAL0162174.1"/>
    <property type="molecule type" value="Genomic_DNA"/>
</dbReference>
<organism evidence="1 2">
    <name type="scientific">Cirrhinus mrigala</name>
    <name type="common">Mrigala</name>
    <dbReference type="NCBI Taxonomy" id="683832"/>
    <lineage>
        <taxon>Eukaryota</taxon>
        <taxon>Metazoa</taxon>
        <taxon>Chordata</taxon>
        <taxon>Craniata</taxon>
        <taxon>Vertebrata</taxon>
        <taxon>Euteleostomi</taxon>
        <taxon>Actinopterygii</taxon>
        <taxon>Neopterygii</taxon>
        <taxon>Teleostei</taxon>
        <taxon>Ostariophysi</taxon>
        <taxon>Cypriniformes</taxon>
        <taxon>Cyprinidae</taxon>
        <taxon>Labeoninae</taxon>
        <taxon>Labeonini</taxon>
        <taxon>Cirrhinus</taxon>
    </lineage>
</organism>
<name>A0ABD0NKB3_CIRMR</name>